<dbReference type="Pfam" id="PF02311">
    <property type="entry name" value="AraC_binding"/>
    <property type="match status" value="1"/>
</dbReference>
<dbReference type="PROSITE" id="PS00041">
    <property type="entry name" value="HTH_ARAC_FAMILY_1"/>
    <property type="match status" value="1"/>
</dbReference>
<dbReference type="Gene3D" id="1.10.10.60">
    <property type="entry name" value="Homeodomain-like"/>
    <property type="match status" value="1"/>
</dbReference>
<proteinExistence type="predicted"/>
<evidence type="ECO:0000313" key="6">
    <source>
        <dbReference type="EMBL" id="MBC2595092.1"/>
    </source>
</evidence>
<evidence type="ECO:0000313" key="7">
    <source>
        <dbReference type="Proteomes" id="UP000546464"/>
    </source>
</evidence>
<dbReference type="InterPro" id="IPR020449">
    <property type="entry name" value="Tscrpt_reg_AraC-type_HTH"/>
</dbReference>
<sequence length="296" mass="33229">MPARLDTFSRYLPPDPQSTRWGWRLIDAGRQQVPAGGDYPLAGHPLAYFFDKNGRRTLPEFQLVMITAGSGHFQSRSCPERTVGAGDTLLLFPGEWHRYGPSPRTGWTEYWLGFEGEEAARIMKTFFSRSQPVQPGAYTAEAIRIFDQLMDWLRHPRPGGEQVTASFIPQLLALLRAGSAGTGTHRGREEELVMAVRARLMADPAERADLPALAAELGVSYSLLRGLFRRHTGHSPRQFENLIRLNRSRDLLAAGESVTATAANLGYASVHYFSRAFKRQFGQAPQQWRERRGMVS</sequence>
<dbReference type="InterPro" id="IPR003313">
    <property type="entry name" value="AraC-bd"/>
</dbReference>
<evidence type="ECO:0000256" key="4">
    <source>
        <dbReference type="ARBA" id="ARBA00023163"/>
    </source>
</evidence>
<comment type="caution">
    <text evidence="6">The sequence shown here is derived from an EMBL/GenBank/DDBJ whole genome shotgun (WGS) entry which is preliminary data.</text>
</comment>
<dbReference type="Pfam" id="PF12833">
    <property type="entry name" value="HTH_18"/>
    <property type="match status" value="1"/>
</dbReference>
<name>A0A842HF92_9BACT</name>
<dbReference type="InterPro" id="IPR018062">
    <property type="entry name" value="HTH_AraC-typ_CS"/>
</dbReference>
<dbReference type="EMBL" id="JACHVB010000035">
    <property type="protein sequence ID" value="MBC2595092.1"/>
    <property type="molecule type" value="Genomic_DNA"/>
</dbReference>
<dbReference type="InterPro" id="IPR009057">
    <property type="entry name" value="Homeodomain-like_sf"/>
</dbReference>
<dbReference type="PANTHER" id="PTHR46796">
    <property type="entry name" value="HTH-TYPE TRANSCRIPTIONAL ACTIVATOR RHAS-RELATED"/>
    <property type="match status" value="1"/>
</dbReference>
<dbReference type="Gene3D" id="2.60.120.280">
    <property type="entry name" value="Regulatory protein AraC"/>
    <property type="match status" value="1"/>
</dbReference>
<dbReference type="SUPFAM" id="SSF51215">
    <property type="entry name" value="Regulatory protein AraC"/>
    <property type="match status" value="1"/>
</dbReference>
<evidence type="ECO:0000256" key="2">
    <source>
        <dbReference type="ARBA" id="ARBA00023125"/>
    </source>
</evidence>
<dbReference type="GO" id="GO:0043565">
    <property type="term" value="F:sequence-specific DNA binding"/>
    <property type="evidence" value="ECO:0007669"/>
    <property type="project" value="InterPro"/>
</dbReference>
<dbReference type="Proteomes" id="UP000546464">
    <property type="component" value="Unassembled WGS sequence"/>
</dbReference>
<protein>
    <submittedName>
        <fullName evidence="6">AraC family transcriptional regulator</fullName>
    </submittedName>
</protein>
<dbReference type="SUPFAM" id="SSF46689">
    <property type="entry name" value="Homeodomain-like"/>
    <property type="match status" value="2"/>
</dbReference>
<dbReference type="AlphaFoldDB" id="A0A842HF92"/>
<keyword evidence="7" id="KW-1185">Reference proteome</keyword>
<dbReference type="RefSeq" id="WP_185676055.1">
    <property type="nucleotide sequence ID" value="NZ_JACHVB010000035.1"/>
</dbReference>
<evidence type="ECO:0000256" key="1">
    <source>
        <dbReference type="ARBA" id="ARBA00023015"/>
    </source>
</evidence>
<keyword evidence="3" id="KW-0010">Activator</keyword>
<dbReference type="InterPro" id="IPR037923">
    <property type="entry name" value="HTH-like"/>
</dbReference>
<evidence type="ECO:0000256" key="3">
    <source>
        <dbReference type="ARBA" id="ARBA00023159"/>
    </source>
</evidence>
<keyword evidence="1" id="KW-0805">Transcription regulation</keyword>
<evidence type="ECO:0000259" key="5">
    <source>
        <dbReference type="PROSITE" id="PS01124"/>
    </source>
</evidence>
<keyword evidence="2" id="KW-0238">DNA-binding</keyword>
<organism evidence="6 7">
    <name type="scientific">Ruficoccus amylovorans</name>
    <dbReference type="NCBI Taxonomy" id="1804625"/>
    <lineage>
        <taxon>Bacteria</taxon>
        <taxon>Pseudomonadati</taxon>
        <taxon>Verrucomicrobiota</taxon>
        <taxon>Opitutia</taxon>
        <taxon>Puniceicoccales</taxon>
        <taxon>Cerasicoccaceae</taxon>
        <taxon>Ruficoccus</taxon>
    </lineage>
</organism>
<dbReference type="InterPro" id="IPR050204">
    <property type="entry name" value="AraC_XylS_family_regulators"/>
</dbReference>
<dbReference type="SMART" id="SM00342">
    <property type="entry name" value="HTH_ARAC"/>
    <property type="match status" value="1"/>
</dbReference>
<dbReference type="PRINTS" id="PR00032">
    <property type="entry name" value="HTHARAC"/>
</dbReference>
<dbReference type="GO" id="GO:0003700">
    <property type="term" value="F:DNA-binding transcription factor activity"/>
    <property type="evidence" value="ECO:0007669"/>
    <property type="project" value="InterPro"/>
</dbReference>
<reference evidence="6 7" key="1">
    <citation type="submission" date="2020-07" db="EMBL/GenBank/DDBJ databases">
        <authorList>
            <person name="Feng X."/>
        </authorList>
    </citation>
    <scope>NUCLEOTIDE SEQUENCE [LARGE SCALE GENOMIC DNA]</scope>
    <source>
        <strain evidence="6 7">JCM31066</strain>
    </source>
</reference>
<keyword evidence="4" id="KW-0804">Transcription</keyword>
<dbReference type="PROSITE" id="PS01124">
    <property type="entry name" value="HTH_ARAC_FAMILY_2"/>
    <property type="match status" value="1"/>
</dbReference>
<accession>A0A842HF92</accession>
<feature type="domain" description="HTH araC/xylS-type" evidence="5">
    <location>
        <begin position="190"/>
        <end position="291"/>
    </location>
</feature>
<gene>
    <name evidence="6" type="ORF">H5P28_12565</name>
</gene>
<dbReference type="InterPro" id="IPR018060">
    <property type="entry name" value="HTH_AraC"/>
</dbReference>